<sequence>MAKSSWITKIHHAAFYYIPAILRTFITWLSGVSETSSQWNLKTAFTVSIARAIFNDPARISMLEEQEASFTKPPITSSMWVCKDEFPATGKNNLSQLVREAVSDLSGDNTDIPFTDVATVEGEWVGHRYNSTGVYGNIASSRSNEERQYHQMANDTKNDIVLIYLHGGQFYLRNPESRRSLVHALAQRTGGRCFSMAYRLSPQHMFPSALLDLLLVYLSLLYPPPSDSHLAASPPTSICICGDSSGGNIAAAFLQLILHLNRKEPPGVASVLWNDAHVPLPCPGAVCIHSGYMDLTRSLPSEMENLKFDIIPSPGRPPTPVTRYFEDAIWPPEQPRHHVYAPTHLLTHPLVSPITARDWKECPTQVWLSVGQECLADGNIVLAKEMAGQGVDVELEIYEGMPHDFLVLLSSSSCGQDCFDRWAKFVKRAIGREGPGERTENERNVAIIHSIDGKKKQTPLTEIQPQKTVEELIEGMEAKIQSWGQPPTRLH</sequence>
<dbReference type="RefSeq" id="XP_013268437.1">
    <property type="nucleotide sequence ID" value="XM_013412983.1"/>
</dbReference>
<dbReference type="STRING" id="1442369.A0A0D2IDJ0"/>
<evidence type="ECO:0000313" key="3">
    <source>
        <dbReference type="EMBL" id="KIX01301.1"/>
    </source>
</evidence>
<dbReference type="InterPro" id="IPR013094">
    <property type="entry name" value="AB_hydrolase_3"/>
</dbReference>
<evidence type="ECO:0000313" key="4">
    <source>
        <dbReference type="Proteomes" id="UP000053617"/>
    </source>
</evidence>
<dbReference type="AlphaFoldDB" id="A0A0D2IDJ0"/>
<evidence type="ECO:0000259" key="2">
    <source>
        <dbReference type="Pfam" id="PF07859"/>
    </source>
</evidence>
<reference evidence="3 4" key="1">
    <citation type="submission" date="2015-01" db="EMBL/GenBank/DDBJ databases">
        <title>The Genome Sequence of Rhinocladiella mackenzie CBS 650.93.</title>
        <authorList>
            <consortium name="The Broad Institute Genomics Platform"/>
            <person name="Cuomo C."/>
            <person name="de Hoog S."/>
            <person name="Gorbushina A."/>
            <person name="Stielow B."/>
            <person name="Teixiera M."/>
            <person name="Abouelleil A."/>
            <person name="Chapman S.B."/>
            <person name="Priest M."/>
            <person name="Young S.K."/>
            <person name="Wortman J."/>
            <person name="Nusbaum C."/>
            <person name="Birren B."/>
        </authorList>
    </citation>
    <scope>NUCLEOTIDE SEQUENCE [LARGE SCALE GENOMIC DNA]</scope>
    <source>
        <strain evidence="3 4">CBS 650.93</strain>
    </source>
</reference>
<gene>
    <name evidence="3" type="ORF">Z518_09026</name>
</gene>
<accession>A0A0D2IDJ0</accession>
<evidence type="ECO:0000256" key="1">
    <source>
        <dbReference type="ARBA" id="ARBA00022801"/>
    </source>
</evidence>
<organism evidence="3 4">
    <name type="scientific">Rhinocladiella mackenziei CBS 650.93</name>
    <dbReference type="NCBI Taxonomy" id="1442369"/>
    <lineage>
        <taxon>Eukaryota</taxon>
        <taxon>Fungi</taxon>
        <taxon>Dikarya</taxon>
        <taxon>Ascomycota</taxon>
        <taxon>Pezizomycotina</taxon>
        <taxon>Eurotiomycetes</taxon>
        <taxon>Chaetothyriomycetidae</taxon>
        <taxon>Chaetothyriales</taxon>
        <taxon>Herpotrichiellaceae</taxon>
        <taxon>Rhinocladiella</taxon>
    </lineage>
</organism>
<dbReference type="PANTHER" id="PTHR48081">
    <property type="entry name" value="AB HYDROLASE SUPERFAMILY PROTEIN C4A8.06C"/>
    <property type="match status" value="1"/>
</dbReference>
<feature type="domain" description="Alpha/beta hydrolase fold-3" evidence="2">
    <location>
        <begin position="162"/>
        <end position="406"/>
    </location>
</feature>
<dbReference type="InterPro" id="IPR050300">
    <property type="entry name" value="GDXG_lipolytic_enzyme"/>
</dbReference>
<dbReference type="SUPFAM" id="SSF53474">
    <property type="entry name" value="alpha/beta-Hydrolases"/>
    <property type="match status" value="1"/>
</dbReference>
<dbReference type="Proteomes" id="UP000053617">
    <property type="component" value="Unassembled WGS sequence"/>
</dbReference>
<dbReference type="GeneID" id="25297097"/>
<dbReference type="Pfam" id="PF07859">
    <property type="entry name" value="Abhydrolase_3"/>
    <property type="match status" value="1"/>
</dbReference>
<proteinExistence type="predicted"/>
<dbReference type="HOGENOM" id="CLU_027519_0_0_1"/>
<dbReference type="VEuPathDB" id="FungiDB:Z518_09026"/>
<dbReference type="Gene3D" id="3.40.50.1820">
    <property type="entry name" value="alpha/beta hydrolase"/>
    <property type="match status" value="1"/>
</dbReference>
<dbReference type="InterPro" id="IPR029058">
    <property type="entry name" value="AB_hydrolase_fold"/>
</dbReference>
<keyword evidence="1" id="KW-0378">Hydrolase</keyword>
<dbReference type="GO" id="GO:0016787">
    <property type="term" value="F:hydrolase activity"/>
    <property type="evidence" value="ECO:0007669"/>
    <property type="project" value="UniProtKB-KW"/>
</dbReference>
<name>A0A0D2IDJ0_9EURO</name>
<dbReference type="PANTHER" id="PTHR48081:SF8">
    <property type="entry name" value="ALPHA_BETA HYDROLASE FOLD-3 DOMAIN-CONTAINING PROTEIN-RELATED"/>
    <property type="match status" value="1"/>
</dbReference>
<protein>
    <recommendedName>
        <fullName evidence="2">Alpha/beta hydrolase fold-3 domain-containing protein</fullName>
    </recommendedName>
</protein>
<dbReference type="OrthoDB" id="5354320at2759"/>
<dbReference type="EMBL" id="KN847481">
    <property type="protein sequence ID" value="KIX01301.1"/>
    <property type="molecule type" value="Genomic_DNA"/>
</dbReference>
<keyword evidence="4" id="KW-1185">Reference proteome</keyword>